<dbReference type="HOGENOM" id="CLU_052637_0_0_5"/>
<feature type="domain" description="Carrier" evidence="1">
    <location>
        <begin position="7"/>
        <end position="85"/>
    </location>
</feature>
<dbReference type="AlphaFoldDB" id="Q0G361"/>
<keyword evidence="3" id="KW-1185">Reference proteome</keyword>
<dbReference type="SUPFAM" id="SSF47336">
    <property type="entry name" value="ACP-like"/>
    <property type="match status" value="1"/>
</dbReference>
<dbReference type="Pfam" id="PF00550">
    <property type="entry name" value="PP-binding"/>
    <property type="match status" value="1"/>
</dbReference>
<dbReference type="eggNOG" id="COG0236">
    <property type="taxonomic scope" value="Bacteria"/>
</dbReference>
<gene>
    <name evidence="2" type="ORF">FP2506_16094</name>
</gene>
<dbReference type="InterPro" id="IPR009081">
    <property type="entry name" value="PP-bd_ACP"/>
</dbReference>
<protein>
    <recommendedName>
        <fullName evidence="1">Carrier domain-containing protein</fullName>
    </recommendedName>
</protein>
<dbReference type="Gene3D" id="1.10.1200.10">
    <property type="entry name" value="ACP-like"/>
    <property type="match status" value="1"/>
</dbReference>
<evidence type="ECO:0000313" key="3">
    <source>
        <dbReference type="Proteomes" id="UP000004310"/>
    </source>
</evidence>
<reference evidence="2 3" key="1">
    <citation type="journal article" date="2010" name="J. Bacteriol.">
        <title>Genome sequence of Fulvimarina pelagi HTCC2506T, a Mn(II)-oxidizing alphaproteobacterium possessing an aerobic anoxygenic photosynthetic gene cluster and Xanthorhodopsin.</title>
        <authorList>
            <person name="Kang I."/>
            <person name="Oh H.M."/>
            <person name="Lim S.I."/>
            <person name="Ferriera S."/>
            <person name="Giovannoni S.J."/>
            <person name="Cho J.C."/>
        </authorList>
    </citation>
    <scope>NUCLEOTIDE SEQUENCE [LARGE SCALE GENOMIC DNA]</scope>
    <source>
        <strain evidence="2 3">HTCC2506</strain>
    </source>
</reference>
<dbReference type="InterPro" id="IPR036736">
    <property type="entry name" value="ACP-like_sf"/>
</dbReference>
<proteinExistence type="predicted"/>
<organism evidence="2 3">
    <name type="scientific">Fulvimarina pelagi HTCC2506</name>
    <dbReference type="NCBI Taxonomy" id="314231"/>
    <lineage>
        <taxon>Bacteria</taxon>
        <taxon>Pseudomonadati</taxon>
        <taxon>Pseudomonadota</taxon>
        <taxon>Alphaproteobacteria</taxon>
        <taxon>Hyphomicrobiales</taxon>
        <taxon>Aurantimonadaceae</taxon>
        <taxon>Fulvimarina</taxon>
    </lineage>
</organism>
<evidence type="ECO:0000259" key="1">
    <source>
        <dbReference type="PROSITE" id="PS50075"/>
    </source>
</evidence>
<dbReference type="Pfam" id="PF19468">
    <property type="entry name" value="DUF6005"/>
    <property type="match status" value="1"/>
</dbReference>
<name>Q0G361_9HYPH</name>
<dbReference type="STRING" id="217511.GCA_001463845_03382"/>
<dbReference type="InterPro" id="IPR046047">
    <property type="entry name" value="DUF6005"/>
</dbReference>
<evidence type="ECO:0000313" key="2">
    <source>
        <dbReference type="EMBL" id="EAU41970.1"/>
    </source>
</evidence>
<dbReference type="Proteomes" id="UP000004310">
    <property type="component" value="Unassembled WGS sequence"/>
</dbReference>
<accession>Q0G361</accession>
<dbReference type="RefSeq" id="WP_007068343.1">
    <property type="nucleotide sequence ID" value="NZ_DS022272.1"/>
</dbReference>
<dbReference type="EMBL" id="AATP01000002">
    <property type="protein sequence ID" value="EAU41970.1"/>
    <property type="molecule type" value="Genomic_DNA"/>
</dbReference>
<sequence>MDTVTAPSLIDTIRLVLAEEIRHPNMERFAIAARLREDLGIDSVVLMELFVRLETGHGFEVPKTALDGARLITVGDLILQLSADVAAIDLSPRAAPPVDVEAGLDEALAAGGVHGEMPMDIKVHCFASCLCDGLKKRAIDQRPFYAAIPDAEIAVDDLHRLRYHAGFMDHRHFRIGFETLYGGKVTTVVDPMNLIAHLERRMPAIDVMAMVDLHRLPERENSFDRDPFPHYVLIETTEDPMTILMRDVDFRWEGPIAKVRLLNAMESPAVSGGFLIDHTNSREPSPSEVASFMGEILAKDGMPLVAALRSTLDRHIEQDRLSELGEAVAELPILIIRKYAYEHVFAYLWRALRRDTASFDVWADKIERLVQGYRMVHLEMEKLGAEGKPEMATRIREILDRLHDIEAAIRHEIRISATMLAPDEAGEKINLSA</sequence>
<comment type="caution">
    <text evidence="2">The sequence shown here is derived from an EMBL/GenBank/DDBJ whole genome shotgun (WGS) entry which is preliminary data.</text>
</comment>
<dbReference type="PROSITE" id="PS50075">
    <property type="entry name" value="CARRIER"/>
    <property type="match status" value="1"/>
</dbReference>